<dbReference type="AlphaFoldDB" id="A0A812M6E1"/>
<accession>A0A812M6E1</accession>
<dbReference type="EMBL" id="CAJNDS010001424">
    <property type="protein sequence ID" value="CAE7259183.1"/>
    <property type="molecule type" value="Genomic_DNA"/>
</dbReference>
<keyword evidence="3" id="KW-1185">Reference proteome</keyword>
<evidence type="ECO:0000313" key="2">
    <source>
        <dbReference type="EMBL" id="CAE7259183.1"/>
    </source>
</evidence>
<reference evidence="2" key="1">
    <citation type="submission" date="2021-02" db="EMBL/GenBank/DDBJ databases">
        <authorList>
            <person name="Dougan E. K."/>
            <person name="Rhodes N."/>
            <person name="Thang M."/>
            <person name="Chan C."/>
        </authorList>
    </citation>
    <scope>NUCLEOTIDE SEQUENCE</scope>
</reference>
<name>A0A812M6E1_9DINO</name>
<organism evidence="2 3">
    <name type="scientific">Symbiodinium natans</name>
    <dbReference type="NCBI Taxonomy" id="878477"/>
    <lineage>
        <taxon>Eukaryota</taxon>
        <taxon>Sar</taxon>
        <taxon>Alveolata</taxon>
        <taxon>Dinophyceae</taxon>
        <taxon>Suessiales</taxon>
        <taxon>Symbiodiniaceae</taxon>
        <taxon>Symbiodinium</taxon>
    </lineage>
</organism>
<comment type="caution">
    <text evidence="2">The sequence shown here is derived from an EMBL/GenBank/DDBJ whole genome shotgun (WGS) entry which is preliminary data.</text>
</comment>
<feature type="region of interest" description="Disordered" evidence="1">
    <location>
        <begin position="43"/>
        <end position="63"/>
    </location>
</feature>
<gene>
    <name evidence="2" type="ORF">SNAT2548_LOCUS13508</name>
</gene>
<evidence type="ECO:0000313" key="3">
    <source>
        <dbReference type="Proteomes" id="UP000604046"/>
    </source>
</evidence>
<evidence type="ECO:0000256" key="1">
    <source>
        <dbReference type="SAM" id="MobiDB-lite"/>
    </source>
</evidence>
<dbReference type="Proteomes" id="UP000604046">
    <property type="component" value="Unassembled WGS sequence"/>
</dbReference>
<proteinExistence type="predicted"/>
<sequence>MSCTPSSLQGVDMRNYTGFLHVGAINKYNRIAHMADRLLGAAKGKGKQKGTAAKGRGKHKSSADAVFDDPTYLDEVVDLAPFWATKGTGKQKGTCVAKGRGKQKRSANACFADPICLDELVDLALFWAAKGKGKQKGTVAKGKGKQKSSADAVFDDPTYLDEVVDLAPFWAAKGKGTQKGTAAKGKGKQKSSADAVFDDPTYLDEVVDLAPFWAAKGKGKQKGTAAKGKGKQKSSADAVFDTQPTLMKLWTWRHSGQPRERASRRVRLLPVRTTLKRRTASSASHAAVPASKVAIFVCCVLCDLRLGGSVQIMQMFASDVLDASAQDSRMETCAWFAYSMILGPCRRTGAGAHSVVAQGGVLVSLAWHASCKESRVAPVTWPRLSYDVGIYRLLPQRAVFKVSSGIEHRLPGAKVVSSSKSVGCARSTAHERTNE</sequence>
<protein>
    <submittedName>
        <fullName evidence="2">Uncharacterized protein</fullName>
    </submittedName>
</protein>